<dbReference type="Proteomes" id="UP000241587">
    <property type="component" value="Unassembled WGS sequence"/>
</dbReference>
<dbReference type="OrthoDB" id="5099332at2759"/>
<evidence type="ECO:0000313" key="2">
    <source>
        <dbReference type="Proteomes" id="UP000241587"/>
    </source>
</evidence>
<dbReference type="AlphaFoldDB" id="A0A2T4H310"/>
<sequence>MDRPIGINTGLILGPIMILLLSRHCYQHIEDYMTKATSTSPTQAYLSLPQVTFSSTENKTITLDDLTWPEKYRLFRAFLKFEVMTKIYDPRLKHSMDKDYYRENAQDLLKGLDSGVHETVLCVYAYVEASYGSIFAQLRRTCDSTSGSANTARIKQLLFPDNLFFSADVQFSDIYLPRDCPPLSRWLSCHGLDLLSHVLTQTRQTLQSREHLRSWLYSVSIDFFGPSQSFYGFDYEDVFAHQAFRLSQLFTQNLFPHTDISLACHLHHIDNMQDTLFGPPMLFEIYRQREWIFCDNWRL</sequence>
<organism evidence="1 2">
    <name type="scientific">Fusarium culmorum</name>
    <dbReference type="NCBI Taxonomy" id="5516"/>
    <lineage>
        <taxon>Eukaryota</taxon>
        <taxon>Fungi</taxon>
        <taxon>Dikarya</taxon>
        <taxon>Ascomycota</taxon>
        <taxon>Pezizomycotina</taxon>
        <taxon>Sordariomycetes</taxon>
        <taxon>Hypocreomycetidae</taxon>
        <taxon>Hypocreales</taxon>
        <taxon>Nectriaceae</taxon>
        <taxon>Fusarium</taxon>
    </lineage>
</organism>
<protein>
    <submittedName>
        <fullName evidence="1">Uncharacterized protein</fullName>
    </submittedName>
</protein>
<gene>
    <name evidence="1" type="ORF">FCULG_00007484</name>
</gene>
<keyword evidence="2" id="KW-1185">Reference proteome</keyword>
<name>A0A2T4H310_FUSCU</name>
<proteinExistence type="predicted"/>
<comment type="caution">
    <text evidence="1">The sequence shown here is derived from an EMBL/GenBank/DDBJ whole genome shotgun (WGS) entry which is preliminary data.</text>
</comment>
<reference evidence="1 2" key="1">
    <citation type="submission" date="2018-02" db="EMBL/GenBank/DDBJ databases">
        <title>Fusarium culmorum secondary metabolites in fungal-bacterial-plant interactions.</title>
        <authorList>
            <person name="Schmidt R."/>
        </authorList>
    </citation>
    <scope>NUCLEOTIDE SEQUENCE [LARGE SCALE GENOMIC DNA]</scope>
    <source>
        <strain evidence="1 2">PV</strain>
    </source>
</reference>
<accession>A0A2T4H310</accession>
<evidence type="ECO:0000313" key="1">
    <source>
        <dbReference type="EMBL" id="PTD10186.1"/>
    </source>
</evidence>
<dbReference type="EMBL" id="PVEM01000003">
    <property type="protein sequence ID" value="PTD10186.1"/>
    <property type="molecule type" value="Genomic_DNA"/>
</dbReference>
<dbReference type="OMA" id="SRWLSCH"/>